<keyword evidence="4" id="KW-1003">Cell membrane</keyword>
<keyword evidence="7 10" id="KW-1133">Transmembrane helix</keyword>
<dbReference type="GO" id="GO:0005886">
    <property type="term" value="C:plasma membrane"/>
    <property type="evidence" value="ECO:0007669"/>
    <property type="project" value="UniProtKB-SubCell"/>
</dbReference>
<gene>
    <name evidence="12" type="ORF">SAMN05216387_10431</name>
</gene>
<keyword evidence="13" id="KW-1185">Reference proteome</keyword>
<keyword evidence="6 10" id="KW-0812">Transmembrane</keyword>
<evidence type="ECO:0000259" key="11">
    <source>
        <dbReference type="Pfam" id="PF07219"/>
    </source>
</evidence>
<evidence type="ECO:0000256" key="9">
    <source>
        <dbReference type="ARBA" id="ARBA00023244"/>
    </source>
</evidence>
<dbReference type="Proteomes" id="UP000198620">
    <property type="component" value="Unassembled WGS sequence"/>
</dbReference>
<dbReference type="OrthoDB" id="7053339at2"/>
<sequence length="411" mass="46305">MKAALWLLALFGIAVAATLAAKYNNGYVLVVAQPYRIELSLNLSVVLLLAACFVAYFLIRLAVITLRLPMEVKEFRLRRRREKARRAMLDGLRAFLEGRYAKAEKASAAALELKDDSPAIDVINAVVAARSAHELRRYAERDEFIALAETSAPKETVLRLMTQAELLLDEHRSEEALQILQTLRAAETRQHAAALRLELKAQQQLKNWDRVLDLLGQLEQRDALDKTLLKQLRRHAHVENLKSKMLDPRVLREYWQTVSSADKKDNKLAVAVAHACTAIGDCATARQIIEQSLDRQWDSELAELYAECPENDAISQIERAEAWLKSHPNDASLLLALGKLCIHCELWGKAQNYLDASLSVEPGYPAHLALARLNEKIGRPELAKEHYNEGLELVLKRLEALGQRHVLAEGR</sequence>
<dbReference type="GO" id="GO:0006779">
    <property type="term" value="P:porphyrin-containing compound biosynthetic process"/>
    <property type="evidence" value="ECO:0007669"/>
    <property type="project" value="UniProtKB-KW"/>
</dbReference>
<comment type="subcellular location">
    <subcellularLocation>
        <location evidence="2">Cell inner membrane</location>
        <topology evidence="2">Multi-pass membrane protein</topology>
    </subcellularLocation>
</comment>
<organism evidence="12 13">
    <name type="scientific">Nitrosovibrio tenuis</name>
    <dbReference type="NCBI Taxonomy" id="1233"/>
    <lineage>
        <taxon>Bacteria</taxon>
        <taxon>Pseudomonadati</taxon>
        <taxon>Pseudomonadota</taxon>
        <taxon>Betaproteobacteria</taxon>
        <taxon>Nitrosomonadales</taxon>
        <taxon>Nitrosomonadaceae</taxon>
        <taxon>Nitrosovibrio</taxon>
    </lineage>
</organism>
<name>A0A1H7LDK4_9PROT</name>
<dbReference type="NCBIfam" id="TIGR00540">
    <property type="entry name" value="TPR_hemY_coli"/>
    <property type="match status" value="1"/>
</dbReference>
<evidence type="ECO:0000256" key="2">
    <source>
        <dbReference type="ARBA" id="ARBA00004429"/>
    </source>
</evidence>
<dbReference type="RefSeq" id="WP_090828276.1">
    <property type="nucleotide sequence ID" value="NZ_FOBH01000004.1"/>
</dbReference>
<protein>
    <submittedName>
        <fullName evidence="12">HemY protein</fullName>
    </submittedName>
</protein>
<comment type="pathway">
    <text evidence="3">Porphyrin-containing compound metabolism; protoheme biosynthesis.</text>
</comment>
<evidence type="ECO:0000256" key="1">
    <source>
        <dbReference type="ARBA" id="ARBA00002962"/>
    </source>
</evidence>
<dbReference type="AlphaFoldDB" id="A0A1H7LDK4"/>
<dbReference type="EMBL" id="FOBH01000004">
    <property type="protein sequence ID" value="SEK97042.1"/>
    <property type="molecule type" value="Genomic_DNA"/>
</dbReference>
<keyword evidence="5" id="KW-0997">Cell inner membrane</keyword>
<dbReference type="InterPro" id="IPR005254">
    <property type="entry name" value="Heme_biosyn_assoc_TPR_pro"/>
</dbReference>
<dbReference type="Pfam" id="PF07219">
    <property type="entry name" value="HemY_N"/>
    <property type="match status" value="1"/>
</dbReference>
<proteinExistence type="predicted"/>
<accession>A0A1H7LDK4</accession>
<feature type="transmembrane region" description="Helical" evidence="10">
    <location>
        <begin position="44"/>
        <end position="70"/>
    </location>
</feature>
<evidence type="ECO:0000313" key="13">
    <source>
        <dbReference type="Proteomes" id="UP000198620"/>
    </source>
</evidence>
<dbReference type="Gene3D" id="1.25.40.10">
    <property type="entry name" value="Tetratricopeptide repeat domain"/>
    <property type="match status" value="1"/>
</dbReference>
<evidence type="ECO:0000256" key="10">
    <source>
        <dbReference type="SAM" id="Phobius"/>
    </source>
</evidence>
<comment type="function">
    <text evidence="1">Involved in a late step of protoheme IX synthesis.</text>
</comment>
<keyword evidence="8 10" id="KW-0472">Membrane</keyword>
<reference evidence="12 13" key="1">
    <citation type="submission" date="2016-10" db="EMBL/GenBank/DDBJ databases">
        <authorList>
            <person name="de Groot N.N."/>
        </authorList>
    </citation>
    <scope>NUCLEOTIDE SEQUENCE [LARGE SCALE GENOMIC DNA]</scope>
    <source>
        <strain evidence="12 13">Nv1</strain>
    </source>
</reference>
<evidence type="ECO:0000256" key="7">
    <source>
        <dbReference type="ARBA" id="ARBA00022989"/>
    </source>
</evidence>
<evidence type="ECO:0000313" key="12">
    <source>
        <dbReference type="EMBL" id="SEK97042.1"/>
    </source>
</evidence>
<dbReference type="InterPro" id="IPR011990">
    <property type="entry name" value="TPR-like_helical_dom_sf"/>
</dbReference>
<keyword evidence="9" id="KW-0627">Porphyrin biosynthesis</keyword>
<evidence type="ECO:0000256" key="5">
    <source>
        <dbReference type="ARBA" id="ARBA00022519"/>
    </source>
</evidence>
<dbReference type="STRING" id="1233.SAMN05216387_10431"/>
<evidence type="ECO:0000256" key="3">
    <source>
        <dbReference type="ARBA" id="ARBA00004744"/>
    </source>
</evidence>
<dbReference type="GO" id="GO:0042168">
    <property type="term" value="P:heme metabolic process"/>
    <property type="evidence" value="ECO:0007669"/>
    <property type="project" value="InterPro"/>
</dbReference>
<evidence type="ECO:0000256" key="8">
    <source>
        <dbReference type="ARBA" id="ARBA00023136"/>
    </source>
</evidence>
<dbReference type="UniPathway" id="UPA00252"/>
<feature type="domain" description="HemY N-terminal" evidence="11">
    <location>
        <begin position="26"/>
        <end position="134"/>
    </location>
</feature>
<evidence type="ECO:0000256" key="4">
    <source>
        <dbReference type="ARBA" id="ARBA00022475"/>
    </source>
</evidence>
<dbReference type="SUPFAM" id="SSF48452">
    <property type="entry name" value="TPR-like"/>
    <property type="match status" value="1"/>
</dbReference>
<evidence type="ECO:0000256" key="6">
    <source>
        <dbReference type="ARBA" id="ARBA00022692"/>
    </source>
</evidence>
<dbReference type="InterPro" id="IPR010817">
    <property type="entry name" value="HemY_N"/>
</dbReference>